<dbReference type="EMBL" id="MLJW01001573">
    <property type="protein sequence ID" value="OIQ77612.1"/>
    <property type="molecule type" value="Genomic_DNA"/>
</dbReference>
<evidence type="ECO:0000259" key="5">
    <source>
        <dbReference type="Pfam" id="PF03888"/>
    </source>
</evidence>
<comment type="caution">
    <text evidence="7">The sequence shown here is derived from an EMBL/GenBank/DDBJ whole genome shotgun (WGS) entry which is preliminary data.</text>
</comment>
<proteinExistence type="inferred from homology"/>
<dbReference type="InterPro" id="IPR033436">
    <property type="entry name" value="MucB/RseB_C"/>
</dbReference>
<dbReference type="GO" id="GO:0045152">
    <property type="term" value="F:antisigma factor binding"/>
    <property type="evidence" value="ECO:0007669"/>
    <property type="project" value="TreeGrafter"/>
</dbReference>
<dbReference type="PIRSF" id="PIRSF005427">
    <property type="entry name" value="RseB"/>
    <property type="match status" value="1"/>
</dbReference>
<dbReference type="AlphaFoldDB" id="A0A1J5QCH0"/>
<comment type="similarity">
    <text evidence="2">Belongs to the RseB family.</text>
</comment>
<comment type="subcellular location">
    <subcellularLocation>
        <location evidence="1">Periplasm</location>
    </subcellularLocation>
</comment>
<dbReference type="Pfam" id="PF17188">
    <property type="entry name" value="MucB_RseB_C"/>
    <property type="match status" value="1"/>
</dbReference>
<evidence type="ECO:0000256" key="4">
    <source>
        <dbReference type="ARBA" id="ARBA00022764"/>
    </source>
</evidence>
<protein>
    <submittedName>
        <fullName evidence="7">Sigma factor AlgU regulatory protein MucB</fullName>
    </submittedName>
</protein>
<evidence type="ECO:0000256" key="2">
    <source>
        <dbReference type="ARBA" id="ARBA00008150"/>
    </source>
</evidence>
<feature type="domain" description="MucB/RseB N-terminal" evidence="5">
    <location>
        <begin position="26"/>
        <end position="202"/>
    </location>
</feature>
<feature type="domain" description="MucB/RseB C-terminal" evidence="6">
    <location>
        <begin position="221"/>
        <end position="322"/>
    </location>
</feature>
<evidence type="ECO:0000313" key="7">
    <source>
        <dbReference type="EMBL" id="OIQ77612.1"/>
    </source>
</evidence>
<dbReference type="PANTHER" id="PTHR38782">
    <property type="match status" value="1"/>
</dbReference>
<keyword evidence="3" id="KW-0732">Signal</keyword>
<dbReference type="GO" id="GO:0032885">
    <property type="term" value="P:regulation of polysaccharide biosynthetic process"/>
    <property type="evidence" value="ECO:0007669"/>
    <property type="project" value="TreeGrafter"/>
</dbReference>
<evidence type="ECO:0000259" key="6">
    <source>
        <dbReference type="Pfam" id="PF17188"/>
    </source>
</evidence>
<dbReference type="InterPro" id="IPR038484">
    <property type="entry name" value="MucB/RseB_C_sf"/>
</dbReference>
<dbReference type="PANTHER" id="PTHR38782:SF1">
    <property type="entry name" value="SIGMA-E FACTOR REGULATORY PROTEIN RSEB"/>
    <property type="match status" value="1"/>
</dbReference>
<dbReference type="Pfam" id="PF03888">
    <property type="entry name" value="MucB_RseB"/>
    <property type="match status" value="1"/>
</dbReference>
<dbReference type="CDD" id="cd16327">
    <property type="entry name" value="RseB"/>
    <property type="match status" value="1"/>
</dbReference>
<accession>A0A1J5QCH0</accession>
<organism evidence="7">
    <name type="scientific">mine drainage metagenome</name>
    <dbReference type="NCBI Taxonomy" id="410659"/>
    <lineage>
        <taxon>unclassified sequences</taxon>
        <taxon>metagenomes</taxon>
        <taxon>ecological metagenomes</taxon>
    </lineage>
</organism>
<dbReference type="Gene3D" id="2.50.20.10">
    <property type="entry name" value="Lipoprotein localisation LolA/LolB/LppX"/>
    <property type="match status" value="1"/>
</dbReference>
<keyword evidence="4" id="KW-0574">Periplasm</keyword>
<dbReference type="GO" id="GO:0030288">
    <property type="term" value="C:outer membrane-bounded periplasmic space"/>
    <property type="evidence" value="ECO:0007669"/>
    <property type="project" value="TreeGrafter"/>
</dbReference>
<sequence length="326" mass="35193">MLAGGALAAVPAVTDLEGSQAAPAGVEQWLTGINEATRHCAYVGTFVVKAGNFVSSSRIWHVGDGHEQIERIQALTGTARTTFRLDDKVVTFLPSSHTVVSETGEGLGAFPSLLKLVNASGINFYRLRRVGPGQVAGFDADIVRLIPVDPLRFGYRIWVEKRTGLVVKLETLDAHDNVLEQAAFADLQLTAPLTLSELKAQMNTTQGYQMAPAGQPATTIDKEGWDMDPQVPGFDPVRCEKGRNTGGLGADSRSVQCIFSDGLASVSVFIEPFDAARHARLLGHHPLAMGATHMRVRQLGDWWLTAVGEVPPQTLSVFLQALERKN</sequence>
<gene>
    <name evidence="7" type="primary">mucB_7</name>
    <name evidence="7" type="ORF">GALL_406900</name>
</gene>
<dbReference type="Gene3D" id="3.30.200.100">
    <property type="entry name" value="MucB/RseB, C-terminal domain"/>
    <property type="match status" value="1"/>
</dbReference>
<reference evidence="7" key="1">
    <citation type="submission" date="2016-10" db="EMBL/GenBank/DDBJ databases">
        <title>Sequence of Gallionella enrichment culture.</title>
        <authorList>
            <person name="Poehlein A."/>
            <person name="Muehling M."/>
            <person name="Daniel R."/>
        </authorList>
    </citation>
    <scope>NUCLEOTIDE SEQUENCE</scope>
</reference>
<evidence type="ECO:0000256" key="3">
    <source>
        <dbReference type="ARBA" id="ARBA00022729"/>
    </source>
</evidence>
<dbReference type="InterPro" id="IPR033434">
    <property type="entry name" value="MucB/RseB_N"/>
</dbReference>
<name>A0A1J5QCH0_9ZZZZ</name>
<evidence type="ECO:0000256" key="1">
    <source>
        <dbReference type="ARBA" id="ARBA00004418"/>
    </source>
</evidence>
<dbReference type="InterPro" id="IPR005588">
    <property type="entry name" value="MucB_RseB"/>
</dbReference>